<protein>
    <submittedName>
        <fullName evidence="1">Uncharacterized protein</fullName>
    </submittedName>
</protein>
<gene>
    <name evidence="1" type="ORF">Daesc_004519</name>
</gene>
<organism evidence="1 2">
    <name type="scientific">Daldinia eschscholtzii</name>
    <dbReference type="NCBI Taxonomy" id="292717"/>
    <lineage>
        <taxon>Eukaryota</taxon>
        <taxon>Fungi</taxon>
        <taxon>Dikarya</taxon>
        <taxon>Ascomycota</taxon>
        <taxon>Pezizomycotina</taxon>
        <taxon>Sordariomycetes</taxon>
        <taxon>Xylariomycetidae</taxon>
        <taxon>Xylariales</taxon>
        <taxon>Hypoxylaceae</taxon>
        <taxon>Daldinia</taxon>
    </lineage>
</organism>
<name>A0AAX6MQU6_9PEZI</name>
<reference evidence="1 2" key="1">
    <citation type="journal article" date="2024" name="Front Chem Biol">
        <title>Unveiling the potential of Daldinia eschscholtzii MFLUCC 19-0629 through bioactivity and bioinformatics studies for enhanced sustainable agriculture production.</title>
        <authorList>
            <person name="Brooks S."/>
            <person name="Weaver J.A."/>
            <person name="Klomchit A."/>
            <person name="Alharthi S.A."/>
            <person name="Onlamun T."/>
            <person name="Nurani R."/>
            <person name="Vong T.K."/>
            <person name="Alberti F."/>
            <person name="Greco C."/>
        </authorList>
    </citation>
    <scope>NUCLEOTIDE SEQUENCE [LARGE SCALE GENOMIC DNA]</scope>
    <source>
        <strain evidence="1">MFLUCC 19-0629</strain>
    </source>
</reference>
<proteinExistence type="predicted"/>
<dbReference type="EMBL" id="JBANMG010000004">
    <property type="protein sequence ID" value="KAK6954552.1"/>
    <property type="molecule type" value="Genomic_DNA"/>
</dbReference>
<dbReference type="Proteomes" id="UP001369815">
    <property type="component" value="Unassembled WGS sequence"/>
</dbReference>
<evidence type="ECO:0000313" key="2">
    <source>
        <dbReference type="Proteomes" id="UP001369815"/>
    </source>
</evidence>
<accession>A0AAX6MQU6</accession>
<evidence type="ECO:0000313" key="1">
    <source>
        <dbReference type="EMBL" id="KAK6954552.1"/>
    </source>
</evidence>
<dbReference type="AlphaFoldDB" id="A0AAX6MQU6"/>
<keyword evidence="2" id="KW-1185">Reference proteome</keyword>
<comment type="caution">
    <text evidence="1">The sequence shown here is derived from an EMBL/GenBank/DDBJ whole genome shotgun (WGS) entry which is preliminary data.</text>
</comment>
<sequence>MADVNHSWDHANFMPVLGENIPGIISSCERLGDLLGIHDDTCEEIKEHVARNYEPAVLESLGVTIGFPKQGIIQYLGSRPGGRKFLALVCALLTAFDTPESAQVLVNLMGSHLKQGEIRCPTPAQLCPLLNTIEAQCNFSNFANHVANYEIALARELRRRHHGPAWLGRLDKTPAIDAVAKMAQLLLLNHQAAVGGGSKLKAMTIQAGSCAPWVVAFVRWWLRKTPMVYIGEGQQQPSQYEKLIQGDTSIGIKLTFPAQKDTPELVRVRAIYSESHWEDWTFRHGRREHYGGLIPLPTYFRLVLNVFKLDQGKAKEAAIEVIPYALSEARKGLTMCSEGCVSRGRWGVPCDTTTDIAGAKSKLWQQAQEDNKDAVLASELVKISSDRFEPFPERADINKVLRLVSGCEEKHMQDLRSKQMGLPIYGHKEIAAFLGQAKYEAERKDWMAGFRSQLPLDQPGATTVFVEQMAHVVATILALSLFKNSERLMVRPDPFIWNHDEVAPSTAISAICRVFRAQKACCDVTEWHRVCRKLAGEVDGRPETERRNVIVSCGSGQSVWPAMTLSAKLPVNDESYLRLLWCRGKIFNSHVQRSYRSIVATNSRVTPDWITKSGTATTTTGIPLPPRAITTDTQLAAKTRYVFNSMFHPQNNQVLECHMIRTLEYEGNRISTVALDPTGVIKCLASAERLESCPHDEEASADVVATTNALGDDDGTAFPDVYLCTPEDALPWLRDWARRADIEQVARQGLGEVLQSVRDMGGTAGRRGGNTYRGRRPIENFHFVEARRGACSYPRARVSGLLRQVLQVFWIQRARAIMVMVEYLVL</sequence>